<sequence>MGRRNVILKLDMAKGRPFGHIVPSWGLRQGDPLLSYLFLIVEKDDSLLVCDAESLKIMELK</sequence>
<reference evidence="1 2" key="1">
    <citation type="submission" date="2020-05" db="EMBL/GenBank/DDBJ databases">
        <authorList>
            <person name="Campoy J."/>
            <person name="Schneeberger K."/>
            <person name="Spophaly S."/>
        </authorList>
    </citation>
    <scope>NUCLEOTIDE SEQUENCE [LARGE SCALE GENOMIC DNA]</scope>
    <source>
        <strain evidence="1">PruArmRojPasFocal</strain>
    </source>
</reference>
<evidence type="ECO:0000313" key="1">
    <source>
        <dbReference type="EMBL" id="CAB4286105.1"/>
    </source>
</evidence>
<evidence type="ECO:0000313" key="2">
    <source>
        <dbReference type="Proteomes" id="UP000507222"/>
    </source>
</evidence>
<protein>
    <recommendedName>
        <fullName evidence="3">Reverse transcriptase domain-containing protein</fullName>
    </recommendedName>
</protein>
<proteinExistence type="predicted"/>
<dbReference type="Proteomes" id="UP000507222">
    <property type="component" value="Unassembled WGS sequence"/>
</dbReference>
<organism evidence="1 2">
    <name type="scientific">Prunus armeniaca</name>
    <name type="common">Apricot</name>
    <name type="synonym">Armeniaca vulgaris</name>
    <dbReference type="NCBI Taxonomy" id="36596"/>
    <lineage>
        <taxon>Eukaryota</taxon>
        <taxon>Viridiplantae</taxon>
        <taxon>Streptophyta</taxon>
        <taxon>Embryophyta</taxon>
        <taxon>Tracheophyta</taxon>
        <taxon>Spermatophyta</taxon>
        <taxon>Magnoliopsida</taxon>
        <taxon>eudicotyledons</taxon>
        <taxon>Gunneridae</taxon>
        <taxon>Pentapetalae</taxon>
        <taxon>rosids</taxon>
        <taxon>fabids</taxon>
        <taxon>Rosales</taxon>
        <taxon>Rosaceae</taxon>
        <taxon>Amygdaloideae</taxon>
        <taxon>Amygdaleae</taxon>
        <taxon>Prunus</taxon>
    </lineage>
</organism>
<name>A0A6J5VF81_PRUAR</name>
<evidence type="ECO:0008006" key="3">
    <source>
        <dbReference type="Google" id="ProtNLM"/>
    </source>
</evidence>
<dbReference type="AlphaFoldDB" id="A0A6J5VF81"/>
<dbReference type="EMBL" id="CAEKDK010000007">
    <property type="protein sequence ID" value="CAB4286105.1"/>
    <property type="molecule type" value="Genomic_DNA"/>
</dbReference>
<accession>A0A6J5VF81</accession>
<gene>
    <name evidence="1" type="ORF">CURHAP_LOCUS42819</name>
</gene>